<evidence type="ECO:0000313" key="20">
    <source>
        <dbReference type="EMBL" id="JAS32361.1"/>
    </source>
</evidence>
<dbReference type="GO" id="GO:0005829">
    <property type="term" value="C:cytosol"/>
    <property type="evidence" value="ECO:0007669"/>
    <property type="project" value="UniProtKB-SubCell"/>
</dbReference>
<evidence type="ECO:0000256" key="9">
    <source>
        <dbReference type="ARBA" id="ARBA00022741"/>
    </source>
</evidence>
<keyword evidence="14" id="KW-0460">Magnesium</keyword>
<keyword evidence="10" id="KW-0418">Kinase</keyword>
<comment type="subcellular location">
    <subcellularLocation>
        <location evidence="3">Cytoplasm</location>
        <location evidence="3">Cytosol</location>
    </subcellularLocation>
    <subcellularLocation>
        <location evidence="2">Mitochondrion inner membrane</location>
        <topology evidence="2">Single-pass membrane protein</topology>
    </subcellularLocation>
    <subcellularLocation>
        <location evidence="4">Mitochondrion outer membrane</location>
        <topology evidence="4">Single-pass membrane protein</topology>
    </subcellularLocation>
</comment>
<keyword evidence="7" id="KW-0808">Transferase</keyword>
<keyword evidence="6" id="KW-0723">Serine/threonine-protein kinase</keyword>
<keyword evidence="9" id="KW-0547">Nucleotide-binding</keyword>
<organism evidence="20">
    <name type="scientific">Clastoptera arizonana</name>
    <name type="common">Arizona spittle bug</name>
    <dbReference type="NCBI Taxonomy" id="38151"/>
    <lineage>
        <taxon>Eukaryota</taxon>
        <taxon>Metazoa</taxon>
        <taxon>Ecdysozoa</taxon>
        <taxon>Arthropoda</taxon>
        <taxon>Hexapoda</taxon>
        <taxon>Insecta</taxon>
        <taxon>Pterygota</taxon>
        <taxon>Neoptera</taxon>
        <taxon>Paraneoptera</taxon>
        <taxon>Hemiptera</taxon>
        <taxon>Auchenorrhyncha</taxon>
        <taxon>Cercopoidea</taxon>
        <taxon>Clastopteridae</taxon>
        <taxon>Clastoptera</taxon>
    </lineage>
</organism>
<evidence type="ECO:0000256" key="16">
    <source>
        <dbReference type="ARBA" id="ARBA00023128"/>
    </source>
</evidence>
<dbReference type="PROSITE" id="PS50011">
    <property type="entry name" value="PROTEIN_KINASE_DOM"/>
    <property type="match status" value="1"/>
</dbReference>
<feature type="domain" description="Protein kinase" evidence="19">
    <location>
        <begin position="159"/>
        <end position="496"/>
    </location>
</feature>
<evidence type="ECO:0000256" key="4">
    <source>
        <dbReference type="ARBA" id="ARBA00004572"/>
    </source>
</evidence>
<keyword evidence="11" id="KW-1000">Mitochondrion outer membrane</keyword>
<dbReference type="GO" id="GO:0005743">
    <property type="term" value="C:mitochondrial inner membrane"/>
    <property type="evidence" value="ECO:0007669"/>
    <property type="project" value="UniProtKB-SubCell"/>
</dbReference>
<evidence type="ECO:0000256" key="6">
    <source>
        <dbReference type="ARBA" id="ARBA00022527"/>
    </source>
</evidence>
<evidence type="ECO:0000256" key="11">
    <source>
        <dbReference type="ARBA" id="ARBA00022787"/>
    </source>
</evidence>
<evidence type="ECO:0000256" key="7">
    <source>
        <dbReference type="ARBA" id="ARBA00022679"/>
    </source>
</evidence>
<evidence type="ECO:0000256" key="14">
    <source>
        <dbReference type="ARBA" id="ARBA00022842"/>
    </source>
</evidence>
<protein>
    <recommendedName>
        <fullName evidence="5">non-specific serine/threonine protein kinase</fullName>
        <ecNumber evidence="5">2.7.11.1</ecNumber>
    </recommendedName>
</protein>
<dbReference type="GO" id="GO:0000422">
    <property type="term" value="P:autophagy of mitochondrion"/>
    <property type="evidence" value="ECO:0007669"/>
    <property type="project" value="TreeGrafter"/>
</dbReference>
<dbReference type="SUPFAM" id="SSF56112">
    <property type="entry name" value="Protein kinase-like (PK-like)"/>
    <property type="match status" value="1"/>
</dbReference>
<keyword evidence="16" id="KW-0496">Mitochondrion</keyword>
<dbReference type="InterPro" id="IPR051511">
    <property type="entry name" value="MitoQC_Scaffold_Kinases"/>
</dbReference>
<dbReference type="InterPro" id="IPR008271">
    <property type="entry name" value="Ser/Thr_kinase_AS"/>
</dbReference>
<evidence type="ECO:0000256" key="10">
    <source>
        <dbReference type="ARBA" id="ARBA00022777"/>
    </source>
</evidence>
<evidence type="ECO:0000259" key="19">
    <source>
        <dbReference type="PROSITE" id="PS50011"/>
    </source>
</evidence>
<dbReference type="PANTHER" id="PTHR22972">
    <property type="entry name" value="SERINE/THREONINE PROTEIN KINASE"/>
    <property type="match status" value="1"/>
</dbReference>
<evidence type="ECO:0000256" key="3">
    <source>
        <dbReference type="ARBA" id="ARBA00004514"/>
    </source>
</evidence>
<dbReference type="PANTHER" id="PTHR22972:SF7">
    <property type="entry name" value="SERINE_THREONINE-PROTEIN KINASE PINK1, MITOCHONDRIAL"/>
    <property type="match status" value="1"/>
</dbReference>
<evidence type="ECO:0000256" key="8">
    <source>
        <dbReference type="ARBA" id="ARBA00022723"/>
    </source>
</evidence>
<dbReference type="InterPro" id="IPR011009">
    <property type="entry name" value="Kinase-like_dom_sf"/>
</dbReference>
<keyword evidence="15" id="KW-0809">Transit peptide</keyword>
<dbReference type="Gene3D" id="1.10.510.10">
    <property type="entry name" value="Transferase(Phosphotransferase) domain 1"/>
    <property type="match status" value="1"/>
</dbReference>
<dbReference type="GO" id="GO:0046872">
    <property type="term" value="F:metal ion binding"/>
    <property type="evidence" value="ECO:0007669"/>
    <property type="project" value="UniProtKB-KW"/>
</dbReference>
<dbReference type="GO" id="GO:0005741">
    <property type="term" value="C:mitochondrial outer membrane"/>
    <property type="evidence" value="ECO:0007669"/>
    <property type="project" value="UniProtKB-SubCell"/>
</dbReference>
<dbReference type="PROSITE" id="PS00108">
    <property type="entry name" value="PROTEIN_KINASE_ST"/>
    <property type="match status" value="1"/>
</dbReference>
<comment type="catalytic activity">
    <reaction evidence="17">
        <text>L-threonyl-[protein] + ATP = O-phospho-L-threonyl-[protein] + ADP + H(+)</text>
        <dbReference type="Rhea" id="RHEA:46608"/>
        <dbReference type="Rhea" id="RHEA-COMP:11060"/>
        <dbReference type="Rhea" id="RHEA-COMP:11605"/>
        <dbReference type="ChEBI" id="CHEBI:15378"/>
        <dbReference type="ChEBI" id="CHEBI:30013"/>
        <dbReference type="ChEBI" id="CHEBI:30616"/>
        <dbReference type="ChEBI" id="CHEBI:61977"/>
        <dbReference type="ChEBI" id="CHEBI:456216"/>
        <dbReference type="EC" id="2.7.11.1"/>
    </reaction>
</comment>
<evidence type="ECO:0000256" key="5">
    <source>
        <dbReference type="ARBA" id="ARBA00012513"/>
    </source>
</evidence>
<name>A0A1B6E368_9HEMI</name>
<proteinExistence type="predicted"/>
<evidence type="ECO:0000256" key="17">
    <source>
        <dbReference type="ARBA" id="ARBA00047899"/>
    </source>
</evidence>
<dbReference type="Pfam" id="PF00069">
    <property type="entry name" value="Pkinase"/>
    <property type="match status" value="1"/>
</dbReference>
<reference evidence="20" key="1">
    <citation type="submission" date="2015-12" db="EMBL/GenBank/DDBJ databases">
        <title>De novo transcriptome assembly of four potential Pierce s Disease insect vectors from Arizona vineyards.</title>
        <authorList>
            <person name="Tassone E.E."/>
        </authorList>
    </citation>
    <scope>NUCLEOTIDE SEQUENCE</scope>
</reference>
<evidence type="ECO:0000256" key="18">
    <source>
        <dbReference type="ARBA" id="ARBA00048679"/>
    </source>
</evidence>
<dbReference type="GO" id="GO:0090141">
    <property type="term" value="P:positive regulation of mitochondrial fission"/>
    <property type="evidence" value="ECO:0007669"/>
    <property type="project" value="TreeGrafter"/>
</dbReference>
<keyword evidence="8" id="KW-0479">Metal-binding</keyword>
<dbReference type="GO" id="GO:0004674">
    <property type="term" value="F:protein serine/threonine kinase activity"/>
    <property type="evidence" value="ECO:0007669"/>
    <property type="project" value="UniProtKB-KW"/>
</dbReference>
<dbReference type="SMART" id="SM00220">
    <property type="entry name" value="S_TKc"/>
    <property type="match status" value="1"/>
</dbReference>
<dbReference type="EMBL" id="GEDC01004937">
    <property type="protein sequence ID" value="JAS32361.1"/>
    <property type="molecule type" value="Transcribed_RNA"/>
</dbReference>
<dbReference type="GO" id="GO:0042981">
    <property type="term" value="P:regulation of apoptotic process"/>
    <property type="evidence" value="ECO:0007669"/>
    <property type="project" value="TreeGrafter"/>
</dbReference>
<sequence length="573" mass="64263">MSLRLIIHKAFHHGRIILRGFRPNPELVDFAKNGIIPQGIKLHTGVAGKAPNATKPEGIQYHINTVRKLFVNNILNRVTNSLAADLRRRAAKQLVFGNSAPFLALVGVGLASGSGILTKEDEFDGVSFEIRETISRMQKKLAQAETKIFRSDVVKLDNLEIGPSIAKGSNAVVYAARIKEIKDSPTLHMEDPSSNFPYAVKMMFNYDAESNASSILKAMYRETVPARCHYLNDEVDKWEEKFAENVVSIPPHPNIVAMHCVFADRVPDIPGSKVLYPDALPTRINPDGYGRNMSLFLLMKRYDTSLKEFLSEKKPSIREAILLLTQLLEAITHLNKYGVAHRDLKSDNILLDTSEGEEVCPMLVITDFGCCLADRTNGLYMPYNTYDTERGGNAALMAPEVACANPGMFSYINYSKTDAWAAGSIAYELLTDNGNPFYRSNTKDNLRNTTYSNEDLPQFSDNVPNIISRLVYDLLARNPSERLSAELAATICQLYLFAPCAWLRSSQSEPLPSSSEVLQWLLCLTTKILGEGRIHRDSNKKEQTITEFQLITTFLRRSNLHIIRDALQWLQRA</sequence>
<dbReference type="InterPro" id="IPR000719">
    <property type="entry name" value="Prot_kinase_dom"/>
</dbReference>
<comment type="catalytic activity">
    <reaction evidence="18">
        <text>L-seryl-[protein] + ATP = O-phospho-L-seryl-[protein] + ADP + H(+)</text>
        <dbReference type="Rhea" id="RHEA:17989"/>
        <dbReference type="Rhea" id="RHEA-COMP:9863"/>
        <dbReference type="Rhea" id="RHEA-COMP:11604"/>
        <dbReference type="ChEBI" id="CHEBI:15378"/>
        <dbReference type="ChEBI" id="CHEBI:29999"/>
        <dbReference type="ChEBI" id="CHEBI:30616"/>
        <dbReference type="ChEBI" id="CHEBI:83421"/>
        <dbReference type="ChEBI" id="CHEBI:456216"/>
        <dbReference type="EC" id="2.7.11.1"/>
    </reaction>
</comment>
<dbReference type="GO" id="GO:0005524">
    <property type="term" value="F:ATP binding"/>
    <property type="evidence" value="ECO:0007669"/>
    <property type="project" value="UniProtKB-KW"/>
</dbReference>
<comment type="cofactor">
    <cofactor evidence="1">
        <name>Mg(2+)</name>
        <dbReference type="ChEBI" id="CHEBI:18420"/>
    </cofactor>
</comment>
<evidence type="ECO:0000256" key="12">
    <source>
        <dbReference type="ARBA" id="ARBA00022792"/>
    </source>
</evidence>
<dbReference type="EC" id="2.7.11.1" evidence="5"/>
<evidence type="ECO:0000256" key="15">
    <source>
        <dbReference type="ARBA" id="ARBA00022946"/>
    </source>
</evidence>
<evidence type="ECO:0000256" key="1">
    <source>
        <dbReference type="ARBA" id="ARBA00001946"/>
    </source>
</evidence>
<dbReference type="AlphaFoldDB" id="A0A1B6E368"/>
<evidence type="ECO:0000256" key="2">
    <source>
        <dbReference type="ARBA" id="ARBA00004434"/>
    </source>
</evidence>
<gene>
    <name evidence="20" type="ORF">g.11716</name>
</gene>
<keyword evidence="12" id="KW-0472">Membrane</keyword>
<keyword evidence="13" id="KW-0067">ATP-binding</keyword>
<accession>A0A1B6E368</accession>
<evidence type="ECO:0000256" key="13">
    <source>
        <dbReference type="ARBA" id="ARBA00022840"/>
    </source>
</evidence>
<keyword evidence="12" id="KW-0999">Mitochondrion inner membrane</keyword>